<feature type="transmembrane region" description="Helical" evidence="7">
    <location>
        <begin position="487"/>
        <end position="508"/>
    </location>
</feature>
<feature type="transmembrane region" description="Helical" evidence="7">
    <location>
        <begin position="574"/>
        <end position="598"/>
    </location>
</feature>
<feature type="transmembrane region" description="Helical" evidence="7">
    <location>
        <begin position="335"/>
        <end position="354"/>
    </location>
</feature>
<accession>A0A1X7VJP9</accession>
<dbReference type="InterPro" id="IPR018461">
    <property type="entry name" value="Na/H_Antiport_NhaC-like_C"/>
</dbReference>
<reference evidence="10" key="1">
    <citation type="submission" date="2017-05" db="UniProtKB">
        <authorList>
            <consortium name="EnsemblMetazoa"/>
        </authorList>
    </citation>
    <scope>IDENTIFICATION</scope>
</reference>
<dbReference type="PANTHER" id="PTHR43478">
    <property type="entry name" value="NA+/H+ ANTIPORTER-RELATED"/>
    <property type="match status" value="1"/>
</dbReference>
<feature type="signal peptide" evidence="8">
    <location>
        <begin position="1"/>
        <end position="19"/>
    </location>
</feature>
<evidence type="ECO:0000313" key="10">
    <source>
        <dbReference type="EnsemblMetazoa" id="Aqu2.1.40040_001"/>
    </source>
</evidence>
<name>A0A1X7VJP9_AMPQE</name>
<dbReference type="InParanoid" id="A0A1X7VJP9"/>
<protein>
    <recommendedName>
        <fullName evidence="9">Na+/H+ antiporter NhaC-like C-terminal domain-containing protein</fullName>
    </recommendedName>
</protein>
<dbReference type="OrthoDB" id="5593520at2759"/>
<feature type="compositionally biased region" description="Basic and acidic residues" evidence="6">
    <location>
        <begin position="395"/>
        <end position="408"/>
    </location>
</feature>
<dbReference type="eggNOG" id="ENOG502QWQB">
    <property type="taxonomic scope" value="Eukaryota"/>
</dbReference>
<dbReference type="STRING" id="400682.A0A1X7VJP9"/>
<feature type="region of interest" description="Disordered" evidence="6">
    <location>
        <begin position="373"/>
        <end position="426"/>
    </location>
</feature>
<dbReference type="PANTHER" id="PTHR43478:SF1">
    <property type="entry name" value="NA+_H+ ANTIPORTER NHAC-LIKE C-TERMINAL DOMAIN-CONTAINING PROTEIN"/>
    <property type="match status" value="1"/>
</dbReference>
<sequence length="655" mass="71806">MSLFVSLLLALFLVSPITGQSGDMEQNCSSAFKVTYPSILLANIQFQFIVDLPPYLDVGVPLPENINITMLNSDGILLFSGSIATVKDNGMADLSHTFTDAPFDDANETLHMGHHTLTVKMIDQDGTELCSNTQTLLSIPGWLTILPPILTAVIAIAFRQVLLALLIGIWLSACLARQYNVFAALLRTLDYYIVSSMGDFDHAEIIIGTFFLGGLIGLVQRSGGGLGLANIFRRFAKTNRRASIICFCVCLLIFFDDYTSILVVGTSMRTVMASSGVSKDKFAFIIQSMAPTMASFIPISSWIGAQLGYVSSGFDNCVSVTPNKYSPFEIVSRSLPYRFLPILMLFCVILVCILNRDFACMLTSERESYKELHRSTQAIPPPVPVSRPSVSPPLTEREARGDRQELHCSSDISNNDDLEDTSEGPLSPKRGVPHRWFNAIIPFVIVIVLTFSGMILDGWWFIRENNKDDSNERISVSITNIFGNADAMAAVIWSVCLATLILSVMLMVQKILSFSEVMTSWIEGVKDVIEPLFILVLAWALGSVITETQTSNFIAQVLRSGNISADYVPVITTIIGYFMAYCTGSAFGTMGILFPLVIPTVCHLTEDPDIQVQAAAAILSSCIFGNLMSPIADLTVLTRYGNPENWVLGISKLTQ</sequence>
<feature type="transmembrane region" description="Helical" evidence="7">
    <location>
        <begin position="205"/>
        <end position="232"/>
    </location>
</feature>
<keyword evidence="5 7" id="KW-0472">Membrane</keyword>
<evidence type="ECO:0000256" key="4">
    <source>
        <dbReference type="ARBA" id="ARBA00022989"/>
    </source>
</evidence>
<keyword evidence="8" id="KW-0732">Signal</keyword>
<dbReference type="AlphaFoldDB" id="A0A1X7VJP9"/>
<feature type="transmembrane region" description="Helical" evidence="7">
    <location>
        <begin position="165"/>
        <end position="185"/>
    </location>
</feature>
<evidence type="ECO:0000256" key="6">
    <source>
        <dbReference type="SAM" id="MobiDB-lite"/>
    </source>
</evidence>
<dbReference type="Pfam" id="PF03553">
    <property type="entry name" value="Na_H_antiporter"/>
    <property type="match status" value="1"/>
</dbReference>
<feature type="domain" description="Na+/H+ antiporter NhaC-like C-terminal" evidence="9">
    <location>
        <begin position="293"/>
        <end position="638"/>
    </location>
</feature>
<evidence type="ECO:0000256" key="2">
    <source>
        <dbReference type="ARBA" id="ARBA00022475"/>
    </source>
</evidence>
<proteinExistence type="predicted"/>
<dbReference type="EnsemblMetazoa" id="Aqu2.1.40040_001">
    <property type="protein sequence ID" value="Aqu2.1.40040_001"/>
    <property type="gene ID" value="Aqu2.1.40040"/>
</dbReference>
<feature type="transmembrane region" description="Helical" evidence="7">
    <location>
        <begin position="244"/>
        <end position="265"/>
    </location>
</feature>
<keyword evidence="4 7" id="KW-1133">Transmembrane helix</keyword>
<evidence type="ECO:0000256" key="7">
    <source>
        <dbReference type="SAM" id="Phobius"/>
    </source>
</evidence>
<dbReference type="GO" id="GO:0005886">
    <property type="term" value="C:plasma membrane"/>
    <property type="evidence" value="ECO:0007669"/>
    <property type="project" value="UniProtKB-SubCell"/>
</dbReference>
<evidence type="ECO:0000256" key="8">
    <source>
        <dbReference type="SAM" id="SignalP"/>
    </source>
</evidence>
<evidence type="ECO:0000256" key="3">
    <source>
        <dbReference type="ARBA" id="ARBA00022692"/>
    </source>
</evidence>
<keyword evidence="3 7" id="KW-0812">Transmembrane</keyword>
<feature type="transmembrane region" description="Helical" evidence="7">
    <location>
        <begin position="139"/>
        <end position="158"/>
    </location>
</feature>
<feature type="chain" id="PRO_5012733673" description="Na+/H+ antiporter NhaC-like C-terminal domain-containing protein" evidence="8">
    <location>
        <begin position="20"/>
        <end position="655"/>
    </location>
</feature>
<feature type="transmembrane region" description="Helical" evidence="7">
    <location>
        <begin position="528"/>
        <end position="545"/>
    </location>
</feature>
<evidence type="ECO:0000256" key="5">
    <source>
        <dbReference type="ARBA" id="ARBA00023136"/>
    </source>
</evidence>
<evidence type="ECO:0000256" key="1">
    <source>
        <dbReference type="ARBA" id="ARBA00004651"/>
    </source>
</evidence>
<comment type="subcellular location">
    <subcellularLocation>
        <location evidence="1">Cell membrane</location>
        <topology evidence="1">Multi-pass membrane protein</topology>
    </subcellularLocation>
</comment>
<evidence type="ECO:0000259" key="9">
    <source>
        <dbReference type="Pfam" id="PF03553"/>
    </source>
</evidence>
<keyword evidence="2" id="KW-1003">Cell membrane</keyword>
<feature type="transmembrane region" description="Helical" evidence="7">
    <location>
        <begin position="436"/>
        <end position="462"/>
    </location>
</feature>
<organism evidence="10">
    <name type="scientific">Amphimedon queenslandica</name>
    <name type="common">Sponge</name>
    <dbReference type="NCBI Taxonomy" id="400682"/>
    <lineage>
        <taxon>Eukaryota</taxon>
        <taxon>Metazoa</taxon>
        <taxon>Porifera</taxon>
        <taxon>Demospongiae</taxon>
        <taxon>Heteroscleromorpha</taxon>
        <taxon>Haplosclerida</taxon>
        <taxon>Niphatidae</taxon>
        <taxon>Amphimedon</taxon>
    </lineage>
</organism>